<accession>A0ABQ8SSG2</accession>
<dbReference type="Proteomes" id="UP001148838">
    <property type="component" value="Unassembled WGS sequence"/>
</dbReference>
<keyword evidence="2" id="KW-1185">Reference proteome</keyword>
<reference evidence="1 2" key="1">
    <citation type="journal article" date="2022" name="Allergy">
        <title>Genome assembly and annotation of Periplaneta americana reveal a comprehensive cockroach allergen profile.</title>
        <authorList>
            <person name="Wang L."/>
            <person name="Xiong Q."/>
            <person name="Saelim N."/>
            <person name="Wang L."/>
            <person name="Nong W."/>
            <person name="Wan A.T."/>
            <person name="Shi M."/>
            <person name="Liu X."/>
            <person name="Cao Q."/>
            <person name="Hui J.H.L."/>
            <person name="Sookrung N."/>
            <person name="Leung T.F."/>
            <person name="Tungtrongchitr A."/>
            <person name="Tsui S.K.W."/>
        </authorList>
    </citation>
    <scope>NUCLEOTIDE SEQUENCE [LARGE SCALE GENOMIC DNA]</scope>
    <source>
        <strain evidence="1">PWHHKU_190912</strain>
    </source>
</reference>
<comment type="caution">
    <text evidence="1">The sequence shown here is derived from an EMBL/GenBank/DDBJ whole genome shotgun (WGS) entry which is preliminary data.</text>
</comment>
<sequence length="118" mass="13603">MAEIVVEILEANLQLIWLRTQEELFYIKRRESLKSYKSGVLAYGVNPGNYRADNYAELVYTVPRAVASRSKAPCLGLALRNARWFESSWGKKFSHEMLASVWDRCPPSMVMHLGSYDR</sequence>
<gene>
    <name evidence="1" type="ORF">ANN_17260</name>
</gene>
<evidence type="ECO:0000313" key="2">
    <source>
        <dbReference type="Proteomes" id="UP001148838"/>
    </source>
</evidence>
<evidence type="ECO:0000313" key="1">
    <source>
        <dbReference type="EMBL" id="KAJ4437125.1"/>
    </source>
</evidence>
<organism evidence="1 2">
    <name type="scientific">Periplaneta americana</name>
    <name type="common">American cockroach</name>
    <name type="synonym">Blatta americana</name>
    <dbReference type="NCBI Taxonomy" id="6978"/>
    <lineage>
        <taxon>Eukaryota</taxon>
        <taxon>Metazoa</taxon>
        <taxon>Ecdysozoa</taxon>
        <taxon>Arthropoda</taxon>
        <taxon>Hexapoda</taxon>
        <taxon>Insecta</taxon>
        <taxon>Pterygota</taxon>
        <taxon>Neoptera</taxon>
        <taxon>Polyneoptera</taxon>
        <taxon>Dictyoptera</taxon>
        <taxon>Blattodea</taxon>
        <taxon>Blattoidea</taxon>
        <taxon>Blattidae</taxon>
        <taxon>Blattinae</taxon>
        <taxon>Periplaneta</taxon>
    </lineage>
</organism>
<proteinExistence type="predicted"/>
<protein>
    <submittedName>
        <fullName evidence="1">Uncharacterized protein</fullName>
    </submittedName>
</protein>
<name>A0ABQ8SSG2_PERAM</name>
<dbReference type="EMBL" id="JAJSOF020000021">
    <property type="protein sequence ID" value="KAJ4437125.1"/>
    <property type="molecule type" value="Genomic_DNA"/>
</dbReference>